<keyword evidence="2" id="KW-1133">Transmembrane helix</keyword>
<dbReference type="Pfam" id="PF20153">
    <property type="entry name" value="DUF6535"/>
    <property type="match status" value="1"/>
</dbReference>
<name>A0AA39MUP4_9AGAR</name>
<evidence type="ECO:0000256" key="2">
    <source>
        <dbReference type="SAM" id="Phobius"/>
    </source>
</evidence>
<feature type="compositionally biased region" description="Basic residues" evidence="1">
    <location>
        <begin position="90"/>
        <end position="103"/>
    </location>
</feature>
<dbReference type="InterPro" id="IPR045338">
    <property type="entry name" value="DUF6535"/>
</dbReference>
<keyword evidence="2" id="KW-0812">Transmembrane</keyword>
<evidence type="ECO:0000313" key="4">
    <source>
        <dbReference type="EMBL" id="KAK0446719.1"/>
    </source>
</evidence>
<proteinExistence type="predicted"/>
<feature type="domain" description="DUF6535" evidence="3">
    <location>
        <begin position="139"/>
        <end position="315"/>
    </location>
</feature>
<reference evidence="4" key="1">
    <citation type="submission" date="2023-06" db="EMBL/GenBank/DDBJ databases">
        <authorList>
            <consortium name="Lawrence Berkeley National Laboratory"/>
            <person name="Ahrendt S."/>
            <person name="Sahu N."/>
            <person name="Indic B."/>
            <person name="Wong-Bajracharya J."/>
            <person name="Merenyi Z."/>
            <person name="Ke H.-M."/>
            <person name="Monk M."/>
            <person name="Kocsube S."/>
            <person name="Drula E."/>
            <person name="Lipzen A."/>
            <person name="Balint B."/>
            <person name="Henrissat B."/>
            <person name="Andreopoulos B."/>
            <person name="Martin F.M."/>
            <person name="Harder C.B."/>
            <person name="Rigling D."/>
            <person name="Ford K.L."/>
            <person name="Foster G.D."/>
            <person name="Pangilinan J."/>
            <person name="Papanicolaou A."/>
            <person name="Barry K."/>
            <person name="LaButti K."/>
            <person name="Viragh M."/>
            <person name="Koriabine M."/>
            <person name="Yan M."/>
            <person name="Riley R."/>
            <person name="Champramary S."/>
            <person name="Plett K.L."/>
            <person name="Tsai I.J."/>
            <person name="Slot J."/>
            <person name="Sipos G."/>
            <person name="Plett J."/>
            <person name="Nagy L.G."/>
            <person name="Grigoriev I.V."/>
        </authorList>
    </citation>
    <scope>NUCLEOTIDE SEQUENCE</scope>
    <source>
        <strain evidence="4">FPL87.14</strain>
    </source>
</reference>
<evidence type="ECO:0000313" key="5">
    <source>
        <dbReference type="Proteomes" id="UP001175226"/>
    </source>
</evidence>
<feature type="transmembrane region" description="Helical" evidence="2">
    <location>
        <begin position="286"/>
        <end position="315"/>
    </location>
</feature>
<sequence length="1038" mass="116531">MPSIHDTQSDSDGDNMSRVSDVSMDDGNPITTHVSESQEHSVHAAQIDDDDSHSSTSDDSEDDDHSRASRVDSQPDDGQQPEVQNSTSYSRRRRRKSRRKTMGIHRPEYVVRGSDPFDYEQKFPEDKRYEEMGPTARVWRTFLEECGPFDLEMVEGWRDALDVLLVFAGLFSAVVTTFVAQTSQSLQVDYGQVTATLLIELIDIQRSAANGSLVNDIPRSDLTFRPSTSDSWVNGLWFTSLSLSLSTALFAVLTKQWIHQYMSVPSGTPRDRCRLRQFRYMGLQRWGVDLIIGLLPVLMSASLAVFLVGLVLFIIPLRVSIASVVGSVTLIAFSAYLITNFLPILYPSCPYKTPLSQYIFPLYAYITHNISFKWIKLGDDTQADKSASLLEFGVSLPEHVAPKPVASLPEPVALKDAEIAAVEQYADETDVHALSWLYFMSSNPSVQSIVIQSTSALPLTSVTLLLHRIADLSSTCRSTLQKVLFDVFYHGGYPALEGNIDRLSRAFLRFPGEEDEAAEWRCSACMPFPFMSHLRGCLSPDVYAQLMCLQHGTEHLDEIRELLLSNLYSNLSGEGICLDPIVWARLLHKLIPFGPDDRDMAQYFFEIIPSIYWMANFVVPPPVYEWEDIKIIENANSQPDRLQHTICNYLYPWVGEGIIQGQLNVTDSIFNPESPDDYPSPQDPRLRFLLTMAGSPSIQRAGNDAPSRNIFCKAISGIETFFGLDSLRLGMRWPWEPSITDFIHHRHAVLKLLYALLSSDHFGKRDVPVEHQRAALVLFLCMVEFTSPLPPFMFRDWCTPDLAVEFVRIAFEDGAWAPIDAFENPPDLVYQLTDRLAVHFPLIVNEAFEYATAKRLFDRLVEKLHYSHNNLFNSYHCVPDILKMFITGLSSSKSESQISRNFLGYLHEPDVLFAVCVFLVGGGSSEALHDLARLCPNDPAWPVCIQRLREYVYRPAGVPDGHDIPGILADLTAFLEGGGVGPFGGKAVPAAECIAQVDDSPPVNQPMDPWRNAWRRLRGYITKDTAQEDIALSGIGTV</sequence>
<dbReference type="EMBL" id="JAUEPT010000013">
    <property type="protein sequence ID" value="KAK0446719.1"/>
    <property type="molecule type" value="Genomic_DNA"/>
</dbReference>
<feature type="transmembrane region" description="Helical" evidence="2">
    <location>
        <begin position="235"/>
        <end position="253"/>
    </location>
</feature>
<accession>A0AA39MUP4</accession>
<evidence type="ECO:0000259" key="3">
    <source>
        <dbReference type="Pfam" id="PF20153"/>
    </source>
</evidence>
<protein>
    <recommendedName>
        <fullName evidence="3">DUF6535 domain-containing protein</fullName>
    </recommendedName>
</protein>
<dbReference type="AlphaFoldDB" id="A0AA39MUP4"/>
<comment type="caution">
    <text evidence="4">The sequence shown here is derived from an EMBL/GenBank/DDBJ whole genome shotgun (WGS) entry which is preliminary data.</text>
</comment>
<organism evidence="4 5">
    <name type="scientific">Armillaria borealis</name>
    <dbReference type="NCBI Taxonomy" id="47425"/>
    <lineage>
        <taxon>Eukaryota</taxon>
        <taxon>Fungi</taxon>
        <taxon>Dikarya</taxon>
        <taxon>Basidiomycota</taxon>
        <taxon>Agaricomycotina</taxon>
        <taxon>Agaricomycetes</taxon>
        <taxon>Agaricomycetidae</taxon>
        <taxon>Agaricales</taxon>
        <taxon>Marasmiineae</taxon>
        <taxon>Physalacriaceae</taxon>
        <taxon>Armillaria</taxon>
    </lineage>
</organism>
<feature type="region of interest" description="Disordered" evidence="1">
    <location>
        <begin position="1"/>
        <end position="106"/>
    </location>
</feature>
<dbReference type="Proteomes" id="UP001175226">
    <property type="component" value="Unassembled WGS sequence"/>
</dbReference>
<evidence type="ECO:0000256" key="1">
    <source>
        <dbReference type="SAM" id="MobiDB-lite"/>
    </source>
</evidence>
<keyword evidence="2" id="KW-0472">Membrane</keyword>
<gene>
    <name evidence="4" type="ORF">EV421DRAFT_2017668</name>
</gene>
<feature type="transmembrane region" description="Helical" evidence="2">
    <location>
        <begin position="321"/>
        <end position="346"/>
    </location>
</feature>
<keyword evidence="5" id="KW-1185">Reference proteome</keyword>